<name>M0BL77_9EURY</name>
<evidence type="ECO:0000259" key="8">
    <source>
        <dbReference type="Pfam" id="PF22023"/>
    </source>
</evidence>
<comment type="similarity">
    <text evidence="1 5">Belongs to the pseudouridine synthase Pus10 family.</text>
</comment>
<dbReference type="EC" id="5.4.99.25" evidence="5"/>
<gene>
    <name evidence="5" type="primary">pus10</name>
    <name evidence="9" type="ORF">C479_09538</name>
</gene>
<evidence type="ECO:0000256" key="1">
    <source>
        <dbReference type="ARBA" id="ARBA00009652"/>
    </source>
</evidence>
<comment type="catalytic activity">
    <reaction evidence="5">
        <text>uridine(55) in tRNA = pseudouridine(55) in tRNA</text>
        <dbReference type="Rhea" id="RHEA:42532"/>
        <dbReference type="Rhea" id="RHEA-COMP:10101"/>
        <dbReference type="Rhea" id="RHEA-COMP:10102"/>
        <dbReference type="ChEBI" id="CHEBI:65314"/>
        <dbReference type="ChEBI" id="CHEBI:65315"/>
        <dbReference type="EC" id="5.4.99.25"/>
    </reaction>
</comment>
<evidence type="ECO:0000259" key="7">
    <source>
        <dbReference type="Pfam" id="PF21238"/>
    </source>
</evidence>
<dbReference type="InterPro" id="IPR005912">
    <property type="entry name" value="Pus10"/>
</dbReference>
<dbReference type="AlphaFoldDB" id="M0BL77"/>
<keyword evidence="3 5" id="KW-0694">RNA-binding</keyword>
<comment type="function">
    <text evidence="5">Responsible for synthesis of pseudouridine from uracil-54 and uracil-55 in the psi GC loop of transfer RNAs.</text>
</comment>
<evidence type="ECO:0000256" key="4">
    <source>
        <dbReference type="ARBA" id="ARBA00023235"/>
    </source>
</evidence>
<feature type="compositionally biased region" description="Acidic residues" evidence="6">
    <location>
        <begin position="489"/>
        <end position="504"/>
    </location>
</feature>
<feature type="active site" description="Nucleophile" evidence="5">
    <location>
        <position position="259"/>
    </location>
</feature>
<dbReference type="NCBIfam" id="TIGR01213">
    <property type="entry name" value="pseudo_Pus10arc"/>
    <property type="match status" value="1"/>
</dbReference>
<dbReference type="GO" id="GO:0031119">
    <property type="term" value="P:tRNA pseudouridine synthesis"/>
    <property type="evidence" value="ECO:0007669"/>
    <property type="project" value="UniProtKB-UniRule"/>
</dbReference>
<dbReference type="Proteomes" id="UP000011560">
    <property type="component" value="Unassembled WGS sequence"/>
</dbReference>
<keyword evidence="4 5" id="KW-0413">Isomerase</keyword>
<dbReference type="Gene3D" id="3.30.70.2510">
    <property type="match status" value="1"/>
</dbReference>
<dbReference type="EMBL" id="AOIQ01000014">
    <property type="protein sequence ID" value="ELZ11043.1"/>
    <property type="molecule type" value="Genomic_DNA"/>
</dbReference>
<dbReference type="PATRIC" id="fig|1227490.4.peg.1947"/>
<feature type="domain" description="Pus10-like C-terminal" evidence="7">
    <location>
        <begin position="182"/>
        <end position="450"/>
    </location>
</feature>
<feature type="region of interest" description="Disordered" evidence="6">
    <location>
        <begin position="462"/>
        <end position="504"/>
    </location>
</feature>
<keyword evidence="10" id="KW-1185">Reference proteome</keyword>
<dbReference type="InterPro" id="IPR039894">
    <property type="entry name" value="Pus10-like"/>
</dbReference>
<keyword evidence="2 5" id="KW-0819">tRNA processing</keyword>
<evidence type="ECO:0000313" key="10">
    <source>
        <dbReference type="Proteomes" id="UP000011560"/>
    </source>
</evidence>
<dbReference type="SUPFAM" id="SSF55120">
    <property type="entry name" value="Pseudouridine synthase"/>
    <property type="match status" value="1"/>
</dbReference>
<dbReference type="PANTHER" id="PTHR21568:SF0">
    <property type="entry name" value="TRNA PSEUDOURIDINE SYNTHASE PUS10"/>
    <property type="match status" value="1"/>
</dbReference>
<feature type="binding site" evidence="5">
    <location>
        <position position="325"/>
    </location>
    <ligand>
        <name>substrate</name>
    </ligand>
</feature>
<dbReference type="InterPro" id="IPR048741">
    <property type="entry name" value="Pus10-like_C"/>
</dbReference>
<evidence type="ECO:0000256" key="3">
    <source>
        <dbReference type="ARBA" id="ARBA00022884"/>
    </source>
</evidence>
<dbReference type="Pfam" id="PF22023">
    <property type="entry name" value="Pus10_THUMP_arc"/>
    <property type="match status" value="1"/>
</dbReference>
<dbReference type="STRING" id="1227490.C479_09538"/>
<comment type="catalytic activity">
    <reaction evidence="5">
        <text>uridine(54) in tRNA = pseudouridine(54) in tRNA</text>
        <dbReference type="Rhea" id="RHEA:57876"/>
        <dbReference type="Rhea" id="RHEA-COMP:10193"/>
        <dbReference type="Rhea" id="RHEA-COMP:14141"/>
        <dbReference type="ChEBI" id="CHEBI:65314"/>
        <dbReference type="ChEBI" id="CHEBI:65315"/>
    </reaction>
</comment>
<protein>
    <recommendedName>
        <fullName evidence="5">tRNA pseudouridine synthase Pus10</fullName>
        <ecNumber evidence="5">5.4.99.25</ecNumber>
    </recommendedName>
    <alternativeName>
        <fullName evidence="5">tRNA pseudouridine 54/55 synthase</fullName>
        <shortName evidence="5">Psi54/55 synthase</shortName>
    </alternativeName>
</protein>
<dbReference type="GO" id="GO:0160148">
    <property type="term" value="F:tRNA pseudouridine(55) synthase activity"/>
    <property type="evidence" value="ECO:0007669"/>
    <property type="project" value="UniProtKB-EC"/>
</dbReference>
<feature type="domain" description="Pus10 THUMP" evidence="8">
    <location>
        <begin position="75"/>
        <end position="153"/>
    </location>
</feature>
<dbReference type="InterPro" id="IPR055174">
    <property type="entry name" value="Pus10_THUMP_arc"/>
</dbReference>
<organism evidence="9 10">
    <name type="scientific">Halovivax asiaticus JCM 14624</name>
    <dbReference type="NCBI Taxonomy" id="1227490"/>
    <lineage>
        <taxon>Archaea</taxon>
        <taxon>Methanobacteriati</taxon>
        <taxon>Methanobacteriota</taxon>
        <taxon>Stenosarchaea group</taxon>
        <taxon>Halobacteria</taxon>
        <taxon>Halobacteriales</taxon>
        <taxon>Natrialbaceae</taxon>
        <taxon>Halovivax</taxon>
    </lineage>
</organism>
<dbReference type="RefSeq" id="WP_007701430.1">
    <property type="nucleotide sequence ID" value="NZ_AOIQ01000014.1"/>
</dbReference>
<proteinExistence type="inferred from homology"/>
<evidence type="ECO:0000256" key="5">
    <source>
        <dbReference type="HAMAP-Rule" id="MF_01893"/>
    </source>
</evidence>
<evidence type="ECO:0000256" key="6">
    <source>
        <dbReference type="SAM" id="MobiDB-lite"/>
    </source>
</evidence>
<feature type="binding site" evidence="5">
    <location>
        <position position="415"/>
    </location>
    <ligand>
        <name>substrate</name>
    </ligand>
</feature>
<evidence type="ECO:0000256" key="2">
    <source>
        <dbReference type="ARBA" id="ARBA00022694"/>
    </source>
</evidence>
<dbReference type="Pfam" id="PF21238">
    <property type="entry name" value="Pus10_C"/>
    <property type="match status" value="1"/>
</dbReference>
<dbReference type="FunFam" id="3.30.70.2510:FF:000001">
    <property type="entry name" value="tRNA pseudouridine synthase Pus10"/>
    <property type="match status" value="1"/>
</dbReference>
<dbReference type="HAMAP" id="MF_01893">
    <property type="entry name" value="Pus10_arch"/>
    <property type="match status" value="1"/>
</dbReference>
<evidence type="ECO:0000313" key="9">
    <source>
        <dbReference type="EMBL" id="ELZ11043.1"/>
    </source>
</evidence>
<dbReference type="GO" id="GO:0000049">
    <property type="term" value="F:tRNA binding"/>
    <property type="evidence" value="ECO:0007669"/>
    <property type="project" value="InterPro"/>
</dbReference>
<dbReference type="OrthoDB" id="10348at2157"/>
<dbReference type="Gene3D" id="3.30.70.3190">
    <property type="match status" value="1"/>
</dbReference>
<accession>M0BL77</accession>
<dbReference type="InterPro" id="IPR020103">
    <property type="entry name" value="PsdUridine_synth_cat_dom_sf"/>
</dbReference>
<sequence length="504" mass="54278">MTLTDAAADLLAGGPVCDACLGRPFADRSFGLRNDERGRALRTTLALEANEPYDPVDPVECWVCEGYCGTFDALADAVVETLEGVDFATYQVGTVVPPLVEENDRLLREDAGMEPDAGEPLKREVNREVGRRVGARTGAEVDFDRPDVLTVLDLSAFDPHAFLEDGDAVTAHAVDRQINPAFVYGRYRKIERDIPQTEWPCRECGGSGIQLADDGEEPCDYCGGSGYLYDTSIEETVRPHVVAAMDGREGTFHGAGREDVDARMLGTGRPFVLEVKHPHHRTPDVEALEAEINEAAAGAVEVEGLRLATHDTVERVKEHDASKRYRAAVQFDEPVSATSLDEAFAELAGTTVEQYTPQRVDHRRAELTRERTVYAIDGEPGIADEMADSVETELLEPEDVDTTATIEVHGAGGLYIKELISGDDGRTEPSVAGLLDTGAEVMALDVLAVEGEDEPFERADFFVDEADDGGGSGDAAAADGEDESSHAEEADDESDADDAAGGEE</sequence>
<comment type="caution">
    <text evidence="9">The sequence shown here is derived from an EMBL/GenBank/DDBJ whole genome shotgun (WGS) entry which is preliminary data.</text>
</comment>
<reference evidence="9 10" key="1">
    <citation type="journal article" date="2014" name="PLoS Genet.">
        <title>Phylogenetically driven sequencing of extremely halophilic archaea reveals strategies for static and dynamic osmo-response.</title>
        <authorList>
            <person name="Becker E.A."/>
            <person name="Seitzer P.M."/>
            <person name="Tritt A."/>
            <person name="Larsen D."/>
            <person name="Krusor M."/>
            <person name="Yao A.I."/>
            <person name="Wu D."/>
            <person name="Madern D."/>
            <person name="Eisen J.A."/>
            <person name="Darling A.E."/>
            <person name="Facciotti M.T."/>
        </authorList>
    </citation>
    <scope>NUCLEOTIDE SEQUENCE [LARGE SCALE GENOMIC DNA]</scope>
    <source>
        <strain evidence="9 10">JCM 14624</strain>
    </source>
</reference>
<dbReference type="PANTHER" id="PTHR21568">
    <property type="entry name" value="TRNA PSEUDOURIDINE SYNTHASE PUS10"/>
    <property type="match status" value="1"/>
</dbReference>